<accession>A0A4D9DF75</accession>
<proteinExistence type="predicted"/>
<reference evidence="1 2" key="1">
    <citation type="submission" date="2019-04" db="EMBL/GenBank/DDBJ databases">
        <title>Draft genome of the big-headed turtle Platysternon megacephalum.</title>
        <authorList>
            <person name="Gong S."/>
        </authorList>
    </citation>
    <scope>NUCLEOTIDE SEQUENCE [LARGE SCALE GENOMIC DNA]</scope>
    <source>
        <strain evidence="1">DO16091913</strain>
        <tissue evidence="1">Muscle</tissue>
    </source>
</reference>
<organism evidence="1 2">
    <name type="scientific">Platysternon megacephalum</name>
    <name type="common">big-headed turtle</name>
    <dbReference type="NCBI Taxonomy" id="55544"/>
    <lineage>
        <taxon>Eukaryota</taxon>
        <taxon>Metazoa</taxon>
        <taxon>Chordata</taxon>
        <taxon>Craniata</taxon>
        <taxon>Vertebrata</taxon>
        <taxon>Euteleostomi</taxon>
        <taxon>Archelosauria</taxon>
        <taxon>Testudinata</taxon>
        <taxon>Testudines</taxon>
        <taxon>Cryptodira</taxon>
        <taxon>Durocryptodira</taxon>
        <taxon>Testudinoidea</taxon>
        <taxon>Platysternidae</taxon>
        <taxon>Platysternon</taxon>
    </lineage>
</organism>
<dbReference type="Proteomes" id="UP000297703">
    <property type="component" value="Unassembled WGS sequence"/>
</dbReference>
<dbReference type="InterPro" id="IPR036179">
    <property type="entry name" value="Ig-like_dom_sf"/>
</dbReference>
<dbReference type="OrthoDB" id="9048594at2759"/>
<dbReference type="InterPro" id="IPR013783">
    <property type="entry name" value="Ig-like_fold"/>
</dbReference>
<reference evidence="1 2" key="2">
    <citation type="submission" date="2019-04" db="EMBL/GenBank/DDBJ databases">
        <title>The genome sequence of big-headed turtle.</title>
        <authorList>
            <person name="Gong S."/>
        </authorList>
    </citation>
    <scope>NUCLEOTIDE SEQUENCE [LARGE SCALE GENOMIC DNA]</scope>
    <source>
        <strain evidence="1">DO16091913</strain>
        <tissue evidence="1">Muscle</tissue>
    </source>
</reference>
<evidence type="ECO:0000313" key="2">
    <source>
        <dbReference type="Proteomes" id="UP000297703"/>
    </source>
</evidence>
<dbReference type="SUPFAM" id="SSF48726">
    <property type="entry name" value="Immunoglobulin"/>
    <property type="match status" value="1"/>
</dbReference>
<sequence>MTGNRPILVYMVDSCTSSLESQERTCQHSMKLVDFYHQQATLCFHNASLVLLGVQPEDSETYQVIVQSLDVSADATVNLTVVEVLLYQRF</sequence>
<evidence type="ECO:0000313" key="1">
    <source>
        <dbReference type="EMBL" id="TFJ96195.1"/>
    </source>
</evidence>
<name>A0A4D9DF75_9SAUR</name>
<dbReference type="EMBL" id="QXTE01000745">
    <property type="protein sequence ID" value="TFJ96195.1"/>
    <property type="molecule type" value="Genomic_DNA"/>
</dbReference>
<protein>
    <submittedName>
        <fullName evidence="1">Plexin-B3</fullName>
    </submittedName>
</protein>
<keyword evidence="2" id="KW-1185">Reference proteome</keyword>
<dbReference type="AlphaFoldDB" id="A0A4D9DF75"/>
<comment type="caution">
    <text evidence="1">The sequence shown here is derived from an EMBL/GenBank/DDBJ whole genome shotgun (WGS) entry which is preliminary data.</text>
</comment>
<dbReference type="Gene3D" id="2.60.40.10">
    <property type="entry name" value="Immunoglobulins"/>
    <property type="match status" value="1"/>
</dbReference>
<gene>
    <name evidence="1" type="ORF">DR999_PMT22036</name>
</gene>